<sequence length="64" mass="6960">PITRNMIIPESILDPRRRFPPGASNVKNAAGLGAAIILYAILPRPTDCPPRSRTGGNRPNRSVR</sequence>
<feature type="non-terminal residue" evidence="2">
    <location>
        <position position="1"/>
    </location>
</feature>
<keyword evidence="3" id="KW-1185">Reference proteome</keyword>
<protein>
    <submittedName>
        <fullName evidence="2">Uncharacterized protein</fullName>
    </submittedName>
</protein>
<feature type="compositionally biased region" description="Polar residues" evidence="1">
    <location>
        <begin position="54"/>
        <end position="64"/>
    </location>
</feature>
<dbReference type="Proteomes" id="UP000479000">
    <property type="component" value="Unassembled WGS sequence"/>
</dbReference>
<evidence type="ECO:0000313" key="2">
    <source>
        <dbReference type="EMBL" id="CAB0017314.1"/>
    </source>
</evidence>
<dbReference type="AlphaFoldDB" id="A0A6H5HIR7"/>
<feature type="region of interest" description="Disordered" evidence="1">
    <location>
        <begin position="45"/>
        <end position="64"/>
    </location>
</feature>
<evidence type="ECO:0000256" key="1">
    <source>
        <dbReference type="SAM" id="MobiDB-lite"/>
    </source>
</evidence>
<dbReference type="EMBL" id="CADCXU010031176">
    <property type="protein sequence ID" value="CAB0017314.1"/>
    <property type="molecule type" value="Genomic_DNA"/>
</dbReference>
<reference evidence="2 3" key="1">
    <citation type="submission" date="2020-02" db="EMBL/GenBank/DDBJ databases">
        <authorList>
            <person name="Ferguson B K."/>
        </authorList>
    </citation>
    <scope>NUCLEOTIDE SEQUENCE [LARGE SCALE GENOMIC DNA]</scope>
</reference>
<evidence type="ECO:0000313" key="3">
    <source>
        <dbReference type="Proteomes" id="UP000479000"/>
    </source>
</evidence>
<organism evidence="2 3">
    <name type="scientific">Nesidiocoris tenuis</name>
    <dbReference type="NCBI Taxonomy" id="355587"/>
    <lineage>
        <taxon>Eukaryota</taxon>
        <taxon>Metazoa</taxon>
        <taxon>Ecdysozoa</taxon>
        <taxon>Arthropoda</taxon>
        <taxon>Hexapoda</taxon>
        <taxon>Insecta</taxon>
        <taxon>Pterygota</taxon>
        <taxon>Neoptera</taxon>
        <taxon>Paraneoptera</taxon>
        <taxon>Hemiptera</taxon>
        <taxon>Heteroptera</taxon>
        <taxon>Panheteroptera</taxon>
        <taxon>Cimicomorpha</taxon>
        <taxon>Miridae</taxon>
        <taxon>Dicyphina</taxon>
        <taxon>Nesidiocoris</taxon>
    </lineage>
</organism>
<name>A0A6H5HIR7_9HEMI</name>
<gene>
    <name evidence="2" type="ORF">NTEN_LOCUS21339</name>
</gene>
<accession>A0A6H5HIR7</accession>
<proteinExistence type="predicted"/>